<dbReference type="InterPro" id="IPR036268">
    <property type="entry name" value="ZapD_sf"/>
</dbReference>
<sequence>MHDHMITFQLATHFLSRIALRLEYLFKTINEACSESHEVIHRFALKNIIEIVEIIEKPELKSRFIKELIRIEHVLKKPNLLNHSELFDDLETQIHVLNHVPGRFSNRIHDDEFLKTLRQIHHPNTKECEFNSPHLVLWFDSDPLLRQKTISQWVSCLKDLEDTVKVYLSLLRGITQYTPIRANNGFYQHSLSPKSLNHLILLRMDKTLKMIPKIQLGHHSLTIRLYELVTGQEIRDKTIDLEIAFCQI</sequence>
<dbReference type="NCBIfam" id="NF003656">
    <property type="entry name" value="PRK05287.1-4"/>
    <property type="match status" value="1"/>
</dbReference>
<dbReference type="PANTHER" id="PTHR39455">
    <property type="entry name" value="CELL DIVISION PROTEIN ZAPD"/>
    <property type="match status" value="1"/>
</dbReference>
<dbReference type="GO" id="GO:0032153">
    <property type="term" value="C:cell division site"/>
    <property type="evidence" value="ECO:0007669"/>
    <property type="project" value="TreeGrafter"/>
</dbReference>
<dbReference type="Pfam" id="PF07072">
    <property type="entry name" value="ZapD"/>
    <property type="match status" value="1"/>
</dbReference>
<gene>
    <name evidence="1" type="ORF">C3928_07380</name>
</gene>
<dbReference type="Proteomes" id="UP000239239">
    <property type="component" value="Unassembled WGS sequence"/>
</dbReference>
<protein>
    <submittedName>
        <fullName evidence="1">Cell division protein ZapD</fullName>
    </submittedName>
</protein>
<keyword evidence="1" id="KW-0132">Cell division</keyword>
<keyword evidence="1" id="KW-0131">Cell cycle</keyword>
<evidence type="ECO:0000313" key="2">
    <source>
        <dbReference type="Proteomes" id="UP000239239"/>
    </source>
</evidence>
<dbReference type="InterPro" id="IPR009777">
    <property type="entry name" value="ZapD"/>
</dbReference>
<evidence type="ECO:0000313" key="1">
    <source>
        <dbReference type="EMBL" id="PPK30579.1"/>
    </source>
</evidence>
<proteinExistence type="predicted"/>
<dbReference type="InterPro" id="IPR027462">
    <property type="entry name" value="ZapD_C"/>
</dbReference>
<accession>A0A2S6EZG1</accession>
<organism evidence="1 2">
    <name type="scientific">Legionella pneumophila</name>
    <dbReference type="NCBI Taxonomy" id="446"/>
    <lineage>
        <taxon>Bacteria</taxon>
        <taxon>Pseudomonadati</taxon>
        <taxon>Pseudomonadota</taxon>
        <taxon>Gammaproteobacteria</taxon>
        <taxon>Legionellales</taxon>
        <taxon>Legionellaceae</taxon>
        <taxon>Legionella</taxon>
    </lineage>
</organism>
<dbReference type="AlphaFoldDB" id="A0A2S6EZG1"/>
<dbReference type="GO" id="GO:0043093">
    <property type="term" value="P:FtsZ-dependent cytokinesis"/>
    <property type="evidence" value="ECO:0007669"/>
    <property type="project" value="TreeGrafter"/>
</dbReference>
<dbReference type="RefSeq" id="WP_027226967.1">
    <property type="nucleotide sequence ID" value="NZ_CP017601.1"/>
</dbReference>
<dbReference type="Gene3D" id="1.10.3900.10">
    <property type="entry name" value="YacF-like"/>
    <property type="match status" value="1"/>
</dbReference>
<dbReference type="EMBL" id="PQWY01000011">
    <property type="protein sequence ID" value="PPK30579.1"/>
    <property type="molecule type" value="Genomic_DNA"/>
</dbReference>
<dbReference type="PANTHER" id="PTHR39455:SF1">
    <property type="entry name" value="CELL DIVISION PROTEIN ZAPD"/>
    <property type="match status" value="1"/>
</dbReference>
<comment type="caution">
    <text evidence="1">The sequence shown here is derived from an EMBL/GenBank/DDBJ whole genome shotgun (WGS) entry which is preliminary data.</text>
</comment>
<dbReference type="Gene3D" id="2.60.440.10">
    <property type="entry name" value="YacF-like domains"/>
    <property type="match status" value="1"/>
</dbReference>
<dbReference type="OrthoDB" id="5648927at2"/>
<reference evidence="1 2" key="1">
    <citation type="submission" date="2018-02" db="EMBL/GenBank/DDBJ databases">
        <title>Draft genome sequences of four Legionella pneumophila clinical strains isolated in Ontario.</title>
        <authorList>
            <person name="Fortuna A."/>
            <person name="Ramnarine R."/>
            <person name="Li A."/>
            <person name="Frantz C."/>
            <person name="Mallo G."/>
        </authorList>
    </citation>
    <scope>NUCLEOTIDE SEQUENCE [LARGE SCALE GENOMIC DNA]</scope>
    <source>
        <strain evidence="1 2">LG61</strain>
    </source>
</reference>
<dbReference type="SUPFAM" id="SSF160950">
    <property type="entry name" value="YacF-like"/>
    <property type="match status" value="1"/>
</dbReference>
<name>A0A2S6EZG1_LEGPN</name>